<dbReference type="OrthoDB" id="10261027at2759"/>
<feature type="domain" description="Protein kinase" evidence="1">
    <location>
        <begin position="26"/>
        <end position="250"/>
    </location>
</feature>
<dbReference type="InterPro" id="IPR000719">
    <property type="entry name" value="Prot_kinase_dom"/>
</dbReference>
<dbReference type="EMBL" id="WTPW01000723">
    <property type="protein sequence ID" value="KAF0485176.1"/>
    <property type="molecule type" value="Genomic_DNA"/>
</dbReference>
<dbReference type="Proteomes" id="UP000439903">
    <property type="component" value="Unassembled WGS sequence"/>
</dbReference>
<name>A0A8H4AEE4_GIGMA</name>
<comment type="caution">
    <text evidence="2">The sequence shown here is derived from an EMBL/GenBank/DDBJ whole genome shotgun (WGS) entry which is preliminary data.</text>
</comment>
<dbReference type="GO" id="GO:0004674">
    <property type="term" value="F:protein serine/threonine kinase activity"/>
    <property type="evidence" value="ECO:0007669"/>
    <property type="project" value="TreeGrafter"/>
</dbReference>
<dbReference type="InterPro" id="IPR001245">
    <property type="entry name" value="Ser-Thr/Tyr_kinase_cat_dom"/>
</dbReference>
<dbReference type="Pfam" id="PF00069">
    <property type="entry name" value="Pkinase"/>
    <property type="match status" value="1"/>
</dbReference>
<dbReference type="Gene3D" id="1.10.510.10">
    <property type="entry name" value="Transferase(Phosphotransferase) domain 1"/>
    <property type="match status" value="1"/>
</dbReference>
<dbReference type="PROSITE" id="PS50011">
    <property type="entry name" value="PROTEIN_KINASE_DOM"/>
    <property type="match status" value="1"/>
</dbReference>
<gene>
    <name evidence="2" type="ORF">F8M41_022862</name>
</gene>
<proteinExistence type="predicted"/>
<sequence length="250" mass="28778">MANTSEEWFERGISDGHINYHEYDKFTNREIIDVGGFGTVYKHEWQGCELTVALKCLKSNANTNRVFIRELKLLQRLSNHPSIIAFYGITKDNNGCYNMILQYADNGNLREYLKKNFVTLQWKCKLRIAKEIVHGLMFLHNNKIVHRDLHSKNILIHQGQIKITDFGLAKQINEISSTSASAVHGMAAYIDPQYFVNPKFKRNEKSDIYSLGVILWEISSGKPPFKSFELGVVLCAYIVQGHREKPIEEP</sequence>
<dbReference type="PRINTS" id="PR00109">
    <property type="entry name" value="TYRKINASE"/>
</dbReference>
<accession>A0A8H4AEE4</accession>
<evidence type="ECO:0000313" key="2">
    <source>
        <dbReference type="EMBL" id="KAF0485176.1"/>
    </source>
</evidence>
<dbReference type="PIRSF" id="PIRSF000654">
    <property type="entry name" value="Integrin-linked_kinase"/>
    <property type="match status" value="1"/>
</dbReference>
<organism evidence="2 3">
    <name type="scientific">Gigaspora margarita</name>
    <dbReference type="NCBI Taxonomy" id="4874"/>
    <lineage>
        <taxon>Eukaryota</taxon>
        <taxon>Fungi</taxon>
        <taxon>Fungi incertae sedis</taxon>
        <taxon>Mucoromycota</taxon>
        <taxon>Glomeromycotina</taxon>
        <taxon>Glomeromycetes</taxon>
        <taxon>Diversisporales</taxon>
        <taxon>Gigasporaceae</taxon>
        <taxon>Gigaspora</taxon>
    </lineage>
</organism>
<keyword evidence="2" id="KW-0418">Kinase</keyword>
<dbReference type="InterPro" id="IPR011009">
    <property type="entry name" value="Kinase-like_dom_sf"/>
</dbReference>
<dbReference type="AlphaFoldDB" id="A0A8H4AEE4"/>
<protein>
    <submittedName>
        <fullName evidence="2">Kinase-like protein</fullName>
    </submittedName>
</protein>
<dbReference type="SUPFAM" id="SSF56112">
    <property type="entry name" value="Protein kinase-like (PK-like)"/>
    <property type="match status" value="1"/>
</dbReference>
<reference evidence="2 3" key="1">
    <citation type="journal article" date="2019" name="Environ. Microbiol.">
        <title>At the nexus of three kingdoms: the genome of the mycorrhizal fungus Gigaspora margarita provides insights into plant, endobacterial and fungal interactions.</title>
        <authorList>
            <person name="Venice F."/>
            <person name="Ghignone S."/>
            <person name="Salvioli di Fossalunga A."/>
            <person name="Amselem J."/>
            <person name="Novero M."/>
            <person name="Xianan X."/>
            <person name="Sedzielewska Toro K."/>
            <person name="Morin E."/>
            <person name="Lipzen A."/>
            <person name="Grigoriev I.V."/>
            <person name="Henrissat B."/>
            <person name="Martin F.M."/>
            <person name="Bonfante P."/>
        </authorList>
    </citation>
    <scope>NUCLEOTIDE SEQUENCE [LARGE SCALE GENOMIC DNA]</scope>
    <source>
        <strain evidence="2 3">BEG34</strain>
    </source>
</reference>
<keyword evidence="2" id="KW-0808">Transferase</keyword>
<keyword evidence="3" id="KW-1185">Reference proteome</keyword>
<evidence type="ECO:0000259" key="1">
    <source>
        <dbReference type="PROSITE" id="PS50011"/>
    </source>
</evidence>
<evidence type="ECO:0000313" key="3">
    <source>
        <dbReference type="Proteomes" id="UP000439903"/>
    </source>
</evidence>
<dbReference type="GO" id="GO:0005524">
    <property type="term" value="F:ATP binding"/>
    <property type="evidence" value="ECO:0007669"/>
    <property type="project" value="InterPro"/>
</dbReference>
<dbReference type="InterPro" id="IPR051681">
    <property type="entry name" value="Ser/Thr_Kinases-Pseudokinases"/>
</dbReference>
<dbReference type="PANTHER" id="PTHR44329">
    <property type="entry name" value="SERINE/THREONINE-PROTEIN KINASE TNNI3K-RELATED"/>
    <property type="match status" value="1"/>
</dbReference>